<dbReference type="PaxDb" id="3708-A0A078FLI4"/>
<dbReference type="AlphaFoldDB" id="A0A078FLI4"/>
<dbReference type="Gramene" id="CDY13784">
    <property type="protein sequence ID" value="CDY13784"/>
    <property type="gene ID" value="GSBRNA2T00078221001"/>
</dbReference>
<accession>A0A078FLI4</accession>
<evidence type="ECO:0000313" key="2">
    <source>
        <dbReference type="Proteomes" id="UP000028999"/>
    </source>
</evidence>
<sequence length="37" mass="3938">MMDAHVPPSSHTLLELCTNLLQTPLKSNNAPSTSSTT</sequence>
<keyword evidence="2" id="KW-1185">Reference proteome</keyword>
<organism evidence="1 2">
    <name type="scientific">Brassica napus</name>
    <name type="common">Rape</name>
    <dbReference type="NCBI Taxonomy" id="3708"/>
    <lineage>
        <taxon>Eukaryota</taxon>
        <taxon>Viridiplantae</taxon>
        <taxon>Streptophyta</taxon>
        <taxon>Embryophyta</taxon>
        <taxon>Tracheophyta</taxon>
        <taxon>Spermatophyta</taxon>
        <taxon>Magnoliopsida</taxon>
        <taxon>eudicotyledons</taxon>
        <taxon>Gunneridae</taxon>
        <taxon>Pentapetalae</taxon>
        <taxon>rosids</taxon>
        <taxon>malvids</taxon>
        <taxon>Brassicales</taxon>
        <taxon>Brassicaceae</taxon>
        <taxon>Brassiceae</taxon>
        <taxon>Brassica</taxon>
    </lineage>
</organism>
<dbReference type="Proteomes" id="UP000028999">
    <property type="component" value="Unassembled WGS sequence"/>
</dbReference>
<name>A0A078FLI4_BRANA</name>
<reference evidence="1 2" key="1">
    <citation type="journal article" date="2014" name="Science">
        <title>Plant genetics. Early allopolyploid evolution in the post-Neolithic Brassica napus oilseed genome.</title>
        <authorList>
            <person name="Chalhoub B."/>
            <person name="Denoeud F."/>
            <person name="Liu S."/>
            <person name="Parkin I.A."/>
            <person name="Tang H."/>
            <person name="Wang X."/>
            <person name="Chiquet J."/>
            <person name="Belcram H."/>
            <person name="Tong C."/>
            <person name="Samans B."/>
            <person name="Correa M."/>
            <person name="Da Silva C."/>
            <person name="Just J."/>
            <person name="Falentin C."/>
            <person name="Koh C.S."/>
            <person name="Le Clainche I."/>
            <person name="Bernard M."/>
            <person name="Bento P."/>
            <person name="Noel B."/>
            <person name="Labadie K."/>
            <person name="Alberti A."/>
            <person name="Charles M."/>
            <person name="Arnaud D."/>
            <person name="Guo H."/>
            <person name="Daviaud C."/>
            <person name="Alamery S."/>
            <person name="Jabbari K."/>
            <person name="Zhao M."/>
            <person name="Edger P.P."/>
            <person name="Chelaifa H."/>
            <person name="Tack D."/>
            <person name="Lassalle G."/>
            <person name="Mestiri I."/>
            <person name="Schnel N."/>
            <person name="Le Paslier M.C."/>
            <person name="Fan G."/>
            <person name="Renault V."/>
            <person name="Bayer P.E."/>
            <person name="Golicz A.A."/>
            <person name="Manoli S."/>
            <person name="Lee T.H."/>
            <person name="Thi V.H."/>
            <person name="Chalabi S."/>
            <person name="Hu Q."/>
            <person name="Fan C."/>
            <person name="Tollenaere R."/>
            <person name="Lu Y."/>
            <person name="Battail C."/>
            <person name="Shen J."/>
            <person name="Sidebottom C.H."/>
            <person name="Wang X."/>
            <person name="Canaguier A."/>
            <person name="Chauveau A."/>
            <person name="Berard A."/>
            <person name="Deniot G."/>
            <person name="Guan M."/>
            <person name="Liu Z."/>
            <person name="Sun F."/>
            <person name="Lim Y.P."/>
            <person name="Lyons E."/>
            <person name="Town C.D."/>
            <person name="Bancroft I."/>
            <person name="Wang X."/>
            <person name="Meng J."/>
            <person name="Ma J."/>
            <person name="Pires J.C."/>
            <person name="King G.J."/>
            <person name="Brunel D."/>
            <person name="Delourme R."/>
            <person name="Renard M."/>
            <person name="Aury J.M."/>
            <person name="Adams K.L."/>
            <person name="Batley J."/>
            <person name="Snowdon R.J."/>
            <person name="Tost J."/>
            <person name="Edwards D."/>
            <person name="Zhou Y."/>
            <person name="Hua W."/>
            <person name="Sharpe A.G."/>
            <person name="Paterson A.H."/>
            <person name="Guan C."/>
            <person name="Wincker P."/>
        </authorList>
    </citation>
    <scope>NUCLEOTIDE SEQUENCE [LARGE SCALE GENOMIC DNA]</scope>
    <source>
        <strain evidence="2">cv. Darmor-bzh</strain>
    </source>
</reference>
<proteinExistence type="predicted"/>
<protein>
    <submittedName>
        <fullName evidence="1">BnaA09g42860D protein</fullName>
    </submittedName>
</protein>
<gene>
    <name evidence="1" type="primary">BnaA09g42860D</name>
    <name evidence="1" type="ORF">GSBRNA2T00078221001</name>
</gene>
<evidence type="ECO:0000313" key="1">
    <source>
        <dbReference type="EMBL" id="CDY13784.1"/>
    </source>
</evidence>
<dbReference type="EMBL" id="LK032038">
    <property type="protein sequence ID" value="CDY13784.1"/>
    <property type="molecule type" value="Genomic_DNA"/>
</dbReference>